<dbReference type="SUPFAM" id="SSF54001">
    <property type="entry name" value="Cysteine proteinases"/>
    <property type="match status" value="1"/>
</dbReference>
<evidence type="ECO:0000256" key="2">
    <source>
        <dbReference type="SAM" id="Phobius"/>
    </source>
</evidence>
<dbReference type="EMBL" id="JANFZH010000001">
    <property type="protein sequence ID" value="MCQ4838427.1"/>
    <property type="molecule type" value="Genomic_DNA"/>
</dbReference>
<dbReference type="InterPro" id="IPR002931">
    <property type="entry name" value="Transglutaminase-like"/>
</dbReference>
<evidence type="ECO:0000313" key="5">
    <source>
        <dbReference type="Proteomes" id="UP001524473"/>
    </source>
</evidence>
<evidence type="ECO:0000313" key="4">
    <source>
        <dbReference type="EMBL" id="MCQ4838427.1"/>
    </source>
</evidence>
<sequence>MRTKPNLPAPSSGLSLDKPRMLVRAAPFFSQFLFFTVLLFLGTAGTFGCFLTAFSFPVSLGFLALTALGGAVLFSLLYLQKKRRPLWTLAGLLLWCGLLLFFYQDAFYGLLRAINEVITAYVEKTGLGLTTIPVARTTPKQLELAYSVFFAFLLSLFQWALGWSLIRQGSILSAFLLSGFFLAIPMVFSILPHRAAIALLLLFWAALLLYRPFLGGPHSIAEEEGRFSLSGSASGARISSLLLLVSAAFLIVLLSSVFPKTEYERSETVDRVRSGLLNGFDFPSFFQGNNPGGSTSQVSLEFSGDRSYTGKTMLRVNTSKLGSDYLKGFAGSVYDGKSWTLLPTEDAAQLSSLLEGERVQVLPGRLHELLGGYSSSGYAEYSLSVQNVGANPRCVYLPYGLLPGEAPDPEFKDVDDAFTKAGNSVFGLKEYQVQAMTEEAPDSFYSRFFLSVPGAALHESHPELIPDTTGVEGSELESWFPSSPLLELLSGPVSEFSQTLQKYTDFVYSRYTQLPVELYPVLRSYLEEHGLLPEYFESTQELASAIIGQVQSECAYTLTPGRPPAGRDFVEYFLFENKEGYCVHFATTVTVLLRAAGVPARYAEGYVIPPGYTQEGWIDIPDSNAHAWTELYLTGAGWVPIEATPGQNFSLHESQPELSAVSPSPSPEISMPSSSEESSPSQPASSAPSATSAPDPADPERESSTPGRNNAEPSALAKTGSSGLLLFLGILSVPFVLFLLLFLQRKIRLSIRRKRCSLRDRNRAALHRYAHIKKLILYGNKFLTHVSGLSEELEELVMKARFSQHMLTSEELGAIADFEKQLENLLEERLFPPLCLYCKYILVLF</sequence>
<evidence type="ECO:0000256" key="1">
    <source>
        <dbReference type="SAM" id="MobiDB-lite"/>
    </source>
</evidence>
<feature type="transmembrane region" description="Helical" evidence="2">
    <location>
        <begin position="171"/>
        <end position="191"/>
    </location>
</feature>
<feature type="transmembrane region" description="Helical" evidence="2">
    <location>
        <begin position="86"/>
        <end position="103"/>
    </location>
</feature>
<feature type="transmembrane region" description="Helical" evidence="2">
    <location>
        <begin position="197"/>
        <end position="214"/>
    </location>
</feature>
<gene>
    <name evidence="4" type="ORF">NE695_00685</name>
</gene>
<proteinExistence type="predicted"/>
<keyword evidence="2" id="KW-1133">Transmembrane helix</keyword>
<reference evidence="4 5" key="1">
    <citation type="submission" date="2022-06" db="EMBL/GenBank/DDBJ databases">
        <title>Isolation of gut microbiota from human fecal samples.</title>
        <authorList>
            <person name="Pamer E.G."/>
            <person name="Barat B."/>
            <person name="Waligurski E."/>
            <person name="Medina S."/>
            <person name="Paddock L."/>
            <person name="Mostad J."/>
        </authorList>
    </citation>
    <scope>NUCLEOTIDE SEQUENCE [LARGE SCALE GENOMIC DNA]</scope>
    <source>
        <strain evidence="4 5">DFI.9.73</strain>
    </source>
</reference>
<dbReference type="Pfam" id="PF01841">
    <property type="entry name" value="Transglut_core"/>
    <property type="match status" value="1"/>
</dbReference>
<dbReference type="PANTHER" id="PTHR42736">
    <property type="entry name" value="PROTEIN-GLUTAMINE GAMMA-GLUTAMYLTRANSFERASE"/>
    <property type="match status" value="1"/>
</dbReference>
<keyword evidence="5" id="KW-1185">Reference proteome</keyword>
<dbReference type="SMART" id="SM00460">
    <property type="entry name" value="TGc"/>
    <property type="match status" value="1"/>
</dbReference>
<accession>A0ABT1RUS9</accession>
<organism evidence="4 5">
    <name type="scientific">Neglectibacter timonensis</name>
    <dbReference type="NCBI Taxonomy" id="1776382"/>
    <lineage>
        <taxon>Bacteria</taxon>
        <taxon>Bacillati</taxon>
        <taxon>Bacillota</taxon>
        <taxon>Clostridia</taxon>
        <taxon>Eubacteriales</taxon>
        <taxon>Oscillospiraceae</taxon>
        <taxon>Neglectibacter</taxon>
    </lineage>
</organism>
<keyword evidence="2" id="KW-0812">Transmembrane</keyword>
<feature type="transmembrane region" description="Helical" evidence="2">
    <location>
        <begin position="28"/>
        <end position="54"/>
    </location>
</feature>
<feature type="transmembrane region" description="Helical" evidence="2">
    <location>
        <begin position="144"/>
        <end position="164"/>
    </location>
</feature>
<feature type="transmembrane region" description="Helical" evidence="2">
    <location>
        <begin position="235"/>
        <end position="258"/>
    </location>
</feature>
<feature type="domain" description="Transglutaminase-like" evidence="3">
    <location>
        <begin position="574"/>
        <end position="645"/>
    </location>
</feature>
<feature type="region of interest" description="Disordered" evidence="1">
    <location>
        <begin position="649"/>
        <end position="715"/>
    </location>
</feature>
<comment type="caution">
    <text evidence="4">The sequence shown here is derived from an EMBL/GenBank/DDBJ whole genome shotgun (WGS) entry which is preliminary data.</text>
</comment>
<dbReference type="Pfam" id="PF11992">
    <property type="entry name" value="TgpA_N"/>
    <property type="match status" value="1"/>
</dbReference>
<dbReference type="InterPro" id="IPR052901">
    <property type="entry name" value="Bact_TGase-like"/>
</dbReference>
<keyword evidence="2" id="KW-0472">Membrane</keyword>
<name>A0ABT1RUS9_9FIRM</name>
<dbReference type="Gene3D" id="3.10.620.30">
    <property type="match status" value="1"/>
</dbReference>
<dbReference type="PANTHER" id="PTHR42736:SF1">
    <property type="entry name" value="PROTEIN-GLUTAMINE GAMMA-GLUTAMYLTRANSFERASE"/>
    <property type="match status" value="1"/>
</dbReference>
<protein>
    <submittedName>
        <fullName evidence="4">Transglutaminase-like domain-containing protein</fullName>
    </submittedName>
</protein>
<dbReference type="InterPro" id="IPR038765">
    <property type="entry name" value="Papain-like_cys_pep_sf"/>
</dbReference>
<feature type="transmembrane region" description="Helical" evidence="2">
    <location>
        <begin position="723"/>
        <end position="743"/>
    </location>
</feature>
<feature type="compositionally biased region" description="Low complexity" evidence="1">
    <location>
        <begin position="667"/>
        <end position="695"/>
    </location>
</feature>
<dbReference type="InterPro" id="IPR021878">
    <property type="entry name" value="TgpA_N"/>
</dbReference>
<dbReference type="RefSeq" id="WP_256191442.1">
    <property type="nucleotide sequence ID" value="NZ_CAJKKG010000069.1"/>
</dbReference>
<feature type="transmembrane region" description="Helical" evidence="2">
    <location>
        <begin position="60"/>
        <end position="79"/>
    </location>
</feature>
<dbReference type="Proteomes" id="UP001524473">
    <property type="component" value="Unassembled WGS sequence"/>
</dbReference>
<evidence type="ECO:0000259" key="3">
    <source>
        <dbReference type="SMART" id="SM00460"/>
    </source>
</evidence>